<feature type="compositionally biased region" description="Basic and acidic residues" evidence="2">
    <location>
        <begin position="52"/>
        <end position="69"/>
    </location>
</feature>
<dbReference type="EMBL" id="JALJOT010000015">
    <property type="protein sequence ID" value="KAK9902885.1"/>
    <property type="molecule type" value="Genomic_DNA"/>
</dbReference>
<dbReference type="InterPro" id="IPR036638">
    <property type="entry name" value="HLH_DNA-bd_sf"/>
</dbReference>
<evidence type="ECO:0000256" key="1">
    <source>
        <dbReference type="ARBA" id="ARBA00023125"/>
    </source>
</evidence>
<dbReference type="PROSITE" id="PS50888">
    <property type="entry name" value="BHLH"/>
    <property type="match status" value="1"/>
</dbReference>
<dbReference type="InterPro" id="IPR011598">
    <property type="entry name" value="bHLH_dom"/>
</dbReference>
<organism evidence="4 5">
    <name type="scientific">Coccomyxa subellipsoidea</name>
    <dbReference type="NCBI Taxonomy" id="248742"/>
    <lineage>
        <taxon>Eukaryota</taxon>
        <taxon>Viridiplantae</taxon>
        <taxon>Chlorophyta</taxon>
        <taxon>core chlorophytes</taxon>
        <taxon>Trebouxiophyceae</taxon>
        <taxon>Trebouxiophyceae incertae sedis</taxon>
        <taxon>Coccomyxaceae</taxon>
        <taxon>Coccomyxa</taxon>
    </lineage>
</organism>
<accession>A0ABR2YDT2</accession>
<evidence type="ECO:0000313" key="5">
    <source>
        <dbReference type="Proteomes" id="UP001491310"/>
    </source>
</evidence>
<dbReference type="PANTHER" id="PTHR45855:SF16">
    <property type="entry name" value="TRANSCRIPTION FACTOR PIF1"/>
    <property type="match status" value="1"/>
</dbReference>
<dbReference type="CDD" id="cd00083">
    <property type="entry name" value="bHLH_SF"/>
    <property type="match status" value="1"/>
</dbReference>
<reference evidence="4 5" key="1">
    <citation type="journal article" date="2024" name="Nat. Commun.">
        <title>Phylogenomics reveals the evolutionary origins of lichenization in chlorophyte algae.</title>
        <authorList>
            <person name="Puginier C."/>
            <person name="Libourel C."/>
            <person name="Otte J."/>
            <person name="Skaloud P."/>
            <person name="Haon M."/>
            <person name="Grisel S."/>
            <person name="Petersen M."/>
            <person name="Berrin J.G."/>
            <person name="Delaux P.M."/>
            <person name="Dal Grande F."/>
            <person name="Keller J."/>
        </authorList>
    </citation>
    <scope>NUCLEOTIDE SEQUENCE [LARGE SCALE GENOMIC DNA]</scope>
    <source>
        <strain evidence="4 5">SAG 216-7</strain>
    </source>
</reference>
<dbReference type="Gene3D" id="4.10.280.10">
    <property type="entry name" value="Helix-loop-helix DNA-binding domain"/>
    <property type="match status" value="1"/>
</dbReference>
<dbReference type="Pfam" id="PF00010">
    <property type="entry name" value="HLH"/>
    <property type="match status" value="1"/>
</dbReference>
<dbReference type="SMART" id="SM00353">
    <property type="entry name" value="HLH"/>
    <property type="match status" value="1"/>
</dbReference>
<dbReference type="InterPro" id="IPR031066">
    <property type="entry name" value="bHLH_ALC-like_plant"/>
</dbReference>
<evidence type="ECO:0000259" key="3">
    <source>
        <dbReference type="PROSITE" id="PS50888"/>
    </source>
</evidence>
<dbReference type="Proteomes" id="UP001491310">
    <property type="component" value="Unassembled WGS sequence"/>
</dbReference>
<name>A0ABR2YDT2_9CHLO</name>
<proteinExistence type="predicted"/>
<dbReference type="PANTHER" id="PTHR45855">
    <property type="entry name" value="TRANSCRIPTION FACTOR PIF1-RELATED"/>
    <property type="match status" value="1"/>
</dbReference>
<feature type="domain" description="BHLH" evidence="3">
    <location>
        <begin position="53"/>
        <end position="103"/>
    </location>
</feature>
<sequence>MSAPGVDLGELAAILPSKPEPTADDQGAGPSPAPGAVLQPSSARAGSAEGSTRSKEKHSATEKRRRDRIHEGILTLREVVVPQKEKEDQAAFLRSAAEYIRQLQMALQCFTAMGAVKNLPEETQWSIRALLSRGVPAAPAAAPAAAAPLSFSGLPQVLLQLMGNVNGKEQAPAHAQALDPAQMQSAMQQAMMVQQWQHHLQQCAAQAQAAHSGQPLLSGMPCHDPQQQPASDAGASVKEQ</sequence>
<evidence type="ECO:0000313" key="4">
    <source>
        <dbReference type="EMBL" id="KAK9902885.1"/>
    </source>
</evidence>
<keyword evidence="1" id="KW-0238">DNA-binding</keyword>
<protein>
    <recommendedName>
        <fullName evidence="3">BHLH domain-containing protein</fullName>
    </recommendedName>
</protein>
<comment type="caution">
    <text evidence="4">The sequence shown here is derived from an EMBL/GenBank/DDBJ whole genome shotgun (WGS) entry which is preliminary data.</text>
</comment>
<feature type="region of interest" description="Disordered" evidence="2">
    <location>
        <begin position="1"/>
        <end position="69"/>
    </location>
</feature>
<keyword evidence="5" id="KW-1185">Reference proteome</keyword>
<feature type="region of interest" description="Disordered" evidence="2">
    <location>
        <begin position="215"/>
        <end position="240"/>
    </location>
</feature>
<evidence type="ECO:0000256" key="2">
    <source>
        <dbReference type="SAM" id="MobiDB-lite"/>
    </source>
</evidence>
<gene>
    <name evidence="4" type="ORF">WJX75_009769</name>
</gene>
<dbReference type="SUPFAM" id="SSF47459">
    <property type="entry name" value="HLH, helix-loop-helix DNA-binding domain"/>
    <property type="match status" value="1"/>
</dbReference>